<feature type="transmembrane region" description="Helical" evidence="1">
    <location>
        <begin position="51"/>
        <end position="72"/>
    </location>
</feature>
<reference evidence="2" key="1">
    <citation type="submission" date="2019-12" db="EMBL/GenBank/DDBJ databases">
        <title>Genome sequencing and annotation of Brassica cretica.</title>
        <authorList>
            <person name="Studholme D.J."/>
            <person name="Sarris P."/>
        </authorList>
    </citation>
    <scope>NUCLEOTIDE SEQUENCE</scope>
    <source>
        <strain evidence="2">PFS-109/04</strain>
        <tissue evidence="2">Leaf</tissue>
    </source>
</reference>
<organism evidence="2 3">
    <name type="scientific">Brassica cretica</name>
    <name type="common">Mustard</name>
    <dbReference type="NCBI Taxonomy" id="69181"/>
    <lineage>
        <taxon>Eukaryota</taxon>
        <taxon>Viridiplantae</taxon>
        <taxon>Streptophyta</taxon>
        <taxon>Embryophyta</taxon>
        <taxon>Tracheophyta</taxon>
        <taxon>Spermatophyta</taxon>
        <taxon>Magnoliopsida</taxon>
        <taxon>eudicotyledons</taxon>
        <taxon>Gunneridae</taxon>
        <taxon>Pentapetalae</taxon>
        <taxon>rosids</taxon>
        <taxon>malvids</taxon>
        <taxon>Brassicales</taxon>
        <taxon>Brassicaceae</taxon>
        <taxon>Brassiceae</taxon>
        <taxon>Brassica</taxon>
    </lineage>
</organism>
<accession>A0A8S9PYG7</accession>
<name>A0A8S9PYG7_BRACR</name>
<dbReference type="EMBL" id="QGKX02001290">
    <property type="protein sequence ID" value="KAF3536635.1"/>
    <property type="molecule type" value="Genomic_DNA"/>
</dbReference>
<evidence type="ECO:0000256" key="1">
    <source>
        <dbReference type="SAM" id="Phobius"/>
    </source>
</evidence>
<proteinExistence type="predicted"/>
<keyword evidence="1" id="KW-0812">Transmembrane</keyword>
<dbReference type="PANTHER" id="PTHR36026">
    <property type="entry name" value="OS05G0542100 PROTEIN"/>
    <property type="match status" value="1"/>
</dbReference>
<dbReference type="AlphaFoldDB" id="A0A8S9PYG7"/>
<protein>
    <submittedName>
        <fullName evidence="2">Uncharacterized protein</fullName>
    </submittedName>
</protein>
<keyword evidence="1" id="KW-0472">Membrane</keyword>
<sequence>MLFACVTCSVSLLILFVGLFLPAVVRPILHSLEASKQVKAPPSYILSVCKFSLFVFMFPSSVFLLLCVITLISMLLLLLALLLILVILLVHLCLSVNLYAFPHVLSRFIAFKSKDWA</sequence>
<gene>
    <name evidence="2" type="ORF">F2Q69_00020911</name>
</gene>
<evidence type="ECO:0000313" key="2">
    <source>
        <dbReference type="EMBL" id="KAF3536635.1"/>
    </source>
</evidence>
<feature type="transmembrane region" description="Helical" evidence="1">
    <location>
        <begin position="79"/>
        <end position="101"/>
    </location>
</feature>
<evidence type="ECO:0000313" key="3">
    <source>
        <dbReference type="Proteomes" id="UP000712600"/>
    </source>
</evidence>
<comment type="caution">
    <text evidence="2">The sequence shown here is derived from an EMBL/GenBank/DDBJ whole genome shotgun (WGS) entry which is preliminary data.</text>
</comment>
<dbReference type="Proteomes" id="UP000712600">
    <property type="component" value="Unassembled WGS sequence"/>
</dbReference>
<keyword evidence="1" id="KW-1133">Transmembrane helix</keyword>
<dbReference type="PANTHER" id="PTHR36026:SF1">
    <property type="entry name" value="OS05G0542100 PROTEIN"/>
    <property type="match status" value="1"/>
</dbReference>